<dbReference type="InterPro" id="IPR046929">
    <property type="entry name" value="HTH_Tnp"/>
</dbReference>
<dbReference type="Proteomes" id="UP000034166">
    <property type="component" value="Unassembled WGS sequence"/>
</dbReference>
<dbReference type="AlphaFoldDB" id="A0A0M2SKH8"/>
<evidence type="ECO:0000256" key="1">
    <source>
        <dbReference type="SAM" id="Coils"/>
    </source>
</evidence>
<evidence type="ECO:0000313" key="3">
    <source>
        <dbReference type="Proteomes" id="UP000034166"/>
    </source>
</evidence>
<reference evidence="2 3" key="1">
    <citation type="submission" date="2015-04" db="EMBL/GenBank/DDBJ databases">
        <title>Taxonomic description and genome sequence of Bacillus campisalis sp. nov., a novel member of the genus Bacillus isolated from solar saltern.</title>
        <authorList>
            <person name="Mathan Kumar R."/>
            <person name="Kaur G."/>
            <person name="Kumar A."/>
            <person name="Singh N.K."/>
            <person name="Kaur N."/>
            <person name="Kumar N."/>
            <person name="Mayilraj S."/>
        </authorList>
    </citation>
    <scope>NUCLEOTIDE SEQUENCE [LARGE SCALE GENOMIC DNA]</scope>
    <source>
        <strain evidence="2 3">SA2-6</strain>
    </source>
</reference>
<dbReference type="InterPro" id="IPR009057">
    <property type="entry name" value="Homeodomain-like_sf"/>
</dbReference>
<accession>A0A0M2SKH8</accession>
<dbReference type="Pfam" id="PF20310">
    <property type="entry name" value="HTH_Tnp_2"/>
    <property type="match status" value="1"/>
</dbReference>
<keyword evidence="1" id="KW-0175">Coiled coil</keyword>
<protein>
    <submittedName>
        <fullName evidence="2">Tranposase</fullName>
    </submittedName>
</protein>
<keyword evidence="3" id="KW-1185">Reference proteome</keyword>
<dbReference type="SUPFAM" id="SSF46689">
    <property type="entry name" value="Homeodomain-like"/>
    <property type="match status" value="1"/>
</dbReference>
<organism evidence="2 3">
    <name type="scientific">Mesobacillus campisalis</name>
    <dbReference type="NCBI Taxonomy" id="1408103"/>
    <lineage>
        <taxon>Bacteria</taxon>
        <taxon>Bacillati</taxon>
        <taxon>Bacillota</taxon>
        <taxon>Bacilli</taxon>
        <taxon>Bacillales</taxon>
        <taxon>Bacillaceae</taxon>
        <taxon>Mesobacillus</taxon>
    </lineage>
</organism>
<sequence length="138" mass="16109">MSKKIFTKKEIEILSKNPYVKSVSPKGITYTDEFKELFIAQNEKGKFPSEIFRDCGFDPEIVGKRRIDSASKRWREAYLMNGVMGLRDTRPGNSGRSRERELSIEEKYARLEAEINLLKAENELLKKIRFAERGMKKK</sequence>
<feature type="coiled-coil region" evidence="1">
    <location>
        <begin position="101"/>
        <end position="128"/>
    </location>
</feature>
<proteinExistence type="predicted"/>
<dbReference type="PATRIC" id="fig|1408103.3.peg.5265"/>
<name>A0A0M2SKH8_9BACI</name>
<evidence type="ECO:0000313" key="2">
    <source>
        <dbReference type="EMBL" id="KKK33090.1"/>
    </source>
</evidence>
<comment type="caution">
    <text evidence="2">The sequence shown here is derived from an EMBL/GenBank/DDBJ whole genome shotgun (WGS) entry which is preliminary data.</text>
</comment>
<dbReference type="EMBL" id="LAYY01000101">
    <property type="protein sequence ID" value="KKK33090.1"/>
    <property type="molecule type" value="Genomic_DNA"/>
</dbReference>
<gene>
    <name evidence="2" type="ORF">WQ57_24410</name>
</gene>